<proteinExistence type="predicted"/>
<evidence type="ECO:0000313" key="2">
    <source>
        <dbReference type="Proteomes" id="UP000093501"/>
    </source>
</evidence>
<dbReference type="EMBL" id="MBQD01000020">
    <property type="protein sequence ID" value="OCL34491.1"/>
    <property type="molecule type" value="Genomic_DNA"/>
</dbReference>
<protein>
    <submittedName>
        <fullName evidence="1">Uncharacterized protein</fullName>
    </submittedName>
</protein>
<organism evidence="1 2">
    <name type="scientific">Tessaracoccus lapidicaptus</name>
    <dbReference type="NCBI Taxonomy" id="1427523"/>
    <lineage>
        <taxon>Bacteria</taxon>
        <taxon>Bacillati</taxon>
        <taxon>Actinomycetota</taxon>
        <taxon>Actinomycetes</taxon>
        <taxon>Propionibacteriales</taxon>
        <taxon>Propionibacteriaceae</taxon>
        <taxon>Tessaracoccus</taxon>
    </lineage>
</organism>
<dbReference type="RefSeq" id="WP_068751174.1">
    <property type="nucleotide sequence ID" value="NZ_LR214441.1"/>
</dbReference>
<dbReference type="AlphaFoldDB" id="A0A1C0AMC0"/>
<gene>
    <name evidence="1" type="ORF">BCR15_01945</name>
</gene>
<keyword evidence="2" id="KW-1185">Reference proteome</keyword>
<evidence type="ECO:0000313" key="1">
    <source>
        <dbReference type="EMBL" id="OCL34491.1"/>
    </source>
</evidence>
<comment type="caution">
    <text evidence="1">The sequence shown here is derived from an EMBL/GenBank/DDBJ whole genome shotgun (WGS) entry which is preliminary data.</text>
</comment>
<name>A0A1C0AMC0_9ACTN</name>
<reference evidence="2" key="1">
    <citation type="submission" date="2016-07" db="EMBL/GenBank/DDBJ databases">
        <authorList>
            <person name="Florea S."/>
            <person name="Webb J.S."/>
            <person name="Jaromczyk J."/>
            <person name="Schardl C.L."/>
        </authorList>
    </citation>
    <scope>NUCLEOTIDE SEQUENCE [LARGE SCALE GENOMIC DNA]</scope>
    <source>
        <strain evidence="2">IPBSL-7</strain>
    </source>
</reference>
<accession>A0A1C0AMC0</accession>
<sequence length="77" mass="8570">MMRLNMAVSREVRAELERQELKPKAITFWLNCSDSKARTLCAGNAVWTMPDLEVVCDGLGVTVSEMLSRCAARLQAP</sequence>
<dbReference type="Proteomes" id="UP000093501">
    <property type="component" value="Unassembled WGS sequence"/>
</dbReference>